<dbReference type="EMBL" id="JBBMFM010000093">
    <property type="protein sequence ID" value="MEQ2427199.1"/>
    <property type="molecule type" value="Genomic_DNA"/>
</dbReference>
<protein>
    <submittedName>
        <fullName evidence="4">M56 family metallopeptidase</fullName>
    </submittedName>
</protein>
<name>A0ABV1DDH2_9FIRM</name>
<comment type="caution">
    <text evidence="4">The sequence shown here is derived from an EMBL/GenBank/DDBJ whole genome shotgun (WGS) entry which is preliminary data.</text>
</comment>
<feature type="region of interest" description="Disordered" evidence="1">
    <location>
        <begin position="348"/>
        <end position="367"/>
    </location>
</feature>
<gene>
    <name evidence="4" type="ORF">WMQ36_19715</name>
</gene>
<feature type="compositionally biased region" description="Polar residues" evidence="1">
    <location>
        <begin position="358"/>
        <end position="367"/>
    </location>
</feature>
<accession>A0ABV1DDH2</accession>
<organism evidence="4 5">
    <name type="scientific">Enterocloster hominis</name>
    <name type="common">ex Hitch et al. 2024</name>
    <dbReference type="NCBI Taxonomy" id="1917870"/>
    <lineage>
        <taxon>Bacteria</taxon>
        <taxon>Bacillati</taxon>
        <taxon>Bacillota</taxon>
        <taxon>Clostridia</taxon>
        <taxon>Lachnospirales</taxon>
        <taxon>Lachnospiraceae</taxon>
        <taxon>Enterocloster</taxon>
    </lineage>
</organism>
<dbReference type="CDD" id="cd07341">
    <property type="entry name" value="M56_BlaR1_MecR1_like"/>
    <property type="match status" value="1"/>
</dbReference>
<evidence type="ECO:0000256" key="2">
    <source>
        <dbReference type="SAM" id="Phobius"/>
    </source>
</evidence>
<feature type="transmembrane region" description="Helical" evidence="2">
    <location>
        <begin position="37"/>
        <end position="54"/>
    </location>
</feature>
<keyword evidence="5" id="KW-1185">Reference proteome</keyword>
<feature type="transmembrane region" description="Helical" evidence="2">
    <location>
        <begin position="114"/>
        <end position="135"/>
    </location>
</feature>
<dbReference type="Pfam" id="PF05569">
    <property type="entry name" value="Peptidase_M56"/>
    <property type="match status" value="1"/>
</dbReference>
<dbReference type="Proteomes" id="UP001454086">
    <property type="component" value="Unassembled WGS sequence"/>
</dbReference>
<keyword evidence="2" id="KW-1133">Transmembrane helix</keyword>
<evidence type="ECO:0000313" key="5">
    <source>
        <dbReference type="Proteomes" id="UP001454086"/>
    </source>
</evidence>
<reference evidence="4 5" key="1">
    <citation type="submission" date="2024-03" db="EMBL/GenBank/DDBJ databases">
        <title>Human intestinal bacterial collection.</title>
        <authorList>
            <person name="Pauvert C."/>
            <person name="Hitch T.C.A."/>
            <person name="Clavel T."/>
        </authorList>
    </citation>
    <scope>NUCLEOTIDE SEQUENCE [LARGE SCALE GENOMIC DNA]</scope>
    <source>
        <strain evidence="4 5">CLA-SR-H021</strain>
    </source>
</reference>
<dbReference type="InterPro" id="IPR052173">
    <property type="entry name" value="Beta-lactam_resp_regulator"/>
</dbReference>
<feature type="domain" description="Peptidase M56" evidence="3">
    <location>
        <begin position="7"/>
        <end position="313"/>
    </location>
</feature>
<dbReference type="PANTHER" id="PTHR34978:SF3">
    <property type="entry name" value="SLR0241 PROTEIN"/>
    <property type="match status" value="1"/>
</dbReference>
<keyword evidence="2" id="KW-0812">Transmembrane</keyword>
<feature type="region of interest" description="Disordered" evidence="1">
    <location>
        <begin position="77"/>
        <end position="104"/>
    </location>
</feature>
<feature type="transmembrane region" description="Helical" evidence="2">
    <location>
        <begin position="6"/>
        <end position="25"/>
    </location>
</feature>
<feature type="transmembrane region" description="Helical" evidence="2">
    <location>
        <begin position="322"/>
        <end position="345"/>
    </location>
</feature>
<dbReference type="PANTHER" id="PTHR34978">
    <property type="entry name" value="POSSIBLE SENSOR-TRANSDUCER PROTEIN BLAR"/>
    <property type="match status" value="1"/>
</dbReference>
<evidence type="ECO:0000256" key="1">
    <source>
        <dbReference type="SAM" id="MobiDB-lite"/>
    </source>
</evidence>
<dbReference type="RefSeq" id="WP_050927246.1">
    <property type="nucleotide sequence ID" value="NZ_JBBMFM010000093.1"/>
</dbReference>
<sequence length="597" mass="65386">MNEILKIVLSLSLSGSLLILVLLLCKPLIRNRISKRWQYYIWLVVIARLLLPFTPEASPVGTLFQQVDRVIVQTDTTPGQNIAPAPQSGDDTAVKNDTAPKNGKTEATPTLQSFFTVLIQNLWLVWLVVALILIIRKITIYQGFIKYIRAGRAEVSDTAILDRLALIGEQAGVKRPVEIYTNSLISSPLLLGFFRPCIVLPSTNLAPADFEHTILHELTHYKRRDMFYKWLVQLVICLHWFNPIVYAMGREVGRACELACDEAVIKALDPQGRRAYGDTLLNAIGAGGGYKDFLASVTLNESKELLKERLDAIMKYKRTSKIMLTVTLAITLLMVTGATAIGAYAKTQMPPEPIGNTEKPNTPSNIEAPTITTTPVSALEDLEANNVKAITLTVDSCGIELVKSDSGKFTFDYLGITDTTKFKVNYTMETDNVLQIAVDGTAARATAGQYYIDESGPDYSNVVQIGIPDKEYENITMILDGAPVSLPDFNAAINIEADDSSISLSDMEISNGIYNINNLSGSVSIIATAISSDISITSDGECELIFNQMPQNLELDVSACRGEIVLPAGWTKTYSLGSGEPTVKISNHGYTEISINE</sequence>
<evidence type="ECO:0000259" key="3">
    <source>
        <dbReference type="Pfam" id="PF05569"/>
    </source>
</evidence>
<proteinExistence type="predicted"/>
<evidence type="ECO:0000313" key="4">
    <source>
        <dbReference type="EMBL" id="MEQ2427199.1"/>
    </source>
</evidence>
<dbReference type="InterPro" id="IPR008756">
    <property type="entry name" value="Peptidase_M56"/>
</dbReference>
<keyword evidence="2" id="KW-0472">Membrane</keyword>